<dbReference type="Pfam" id="PF00005">
    <property type="entry name" value="ABC_tran"/>
    <property type="match status" value="1"/>
</dbReference>
<dbReference type="SMART" id="SM00382">
    <property type="entry name" value="AAA"/>
    <property type="match status" value="1"/>
</dbReference>
<comment type="subcellular location">
    <subcellularLocation>
        <location evidence="1">Cell membrane</location>
        <topology evidence="1">Multi-pass membrane protein</topology>
    </subcellularLocation>
</comment>
<comment type="caution">
    <text evidence="10">The sequence shown here is derived from an EMBL/GenBank/DDBJ whole genome shotgun (WGS) entry which is preliminary data.</text>
</comment>
<dbReference type="PROSITE" id="PS50893">
    <property type="entry name" value="ABC_TRANSPORTER_2"/>
    <property type="match status" value="1"/>
</dbReference>
<dbReference type="PANTHER" id="PTHR43394">
    <property type="entry name" value="ATP-DEPENDENT PERMEASE MDL1, MITOCHONDRIAL"/>
    <property type="match status" value="1"/>
</dbReference>
<keyword evidence="4 10" id="KW-0067">ATP-binding</keyword>
<dbReference type="RefSeq" id="WP_354195407.1">
    <property type="nucleotide sequence ID" value="NZ_JBEPLW010000002.1"/>
</dbReference>
<dbReference type="PROSITE" id="PS00211">
    <property type="entry name" value="ABC_TRANSPORTER_1"/>
    <property type="match status" value="1"/>
</dbReference>
<feature type="transmembrane region" description="Helical" evidence="7">
    <location>
        <begin position="258"/>
        <end position="281"/>
    </location>
</feature>
<dbReference type="InterPro" id="IPR003593">
    <property type="entry name" value="AAA+_ATPase"/>
</dbReference>
<protein>
    <submittedName>
        <fullName evidence="10">ATP-binding cassette subfamily B protein</fullName>
    </submittedName>
</protein>
<feature type="domain" description="ABC transporter" evidence="8">
    <location>
        <begin position="353"/>
        <end position="587"/>
    </location>
</feature>
<evidence type="ECO:0000256" key="1">
    <source>
        <dbReference type="ARBA" id="ARBA00004651"/>
    </source>
</evidence>
<name>A0ABV2G986_9BACL</name>
<keyword evidence="5 7" id="KW-1133">Transmembrane helix</keyword>
<proteinExistence type="predicted"/>
<dbReference type="PANTHER" id="PTHR43394:SF1">
    <property type="entry name" value="ATP-BINDING CASSETTE SUB-FAMILY B MEMBER 10, MITOCHONDRIAL"/>
    <property type="match status" value="1"/>
</dbReference>
<keyword evidence="6 7" id="KW-0472">Membrane</keyword>
<evidence type="ECO:0000256" key="3">
    <source>
        <dbReference type="ARBA" id="ARBA00022741"/>
    </source>
</evidence>
<evidence type="ECO:0000256" key="5">
    <source>
        <dbReference type="ARBA" id="ARBA00022989"/>
    </source>
</evidence>
<dbReference type="Proteomes" id="UP001549099">
    <property type="component" value="Unassembled WGS sequence"/>
</dbReference>
<gene>
    <name evidence="10" type="ORF">ABID49_000725</name>
</gene>
<evidence type="ECO:0000256" key="7">
    <source>
        <dbReference type="SAM" id="Phobius"/>
    </source>
</evidence>
<dbReference type="SUPFAM" id="SSF52540">
    <property type="entry name" value="P-loop containing nucleoside triphosphate hydrolases"/>
    <property type="match status" value="1"/>
</dbReference>
<feature type="domain" description="ABC transmembrane type-1" evidence="9">
    <location>
        <begin position="34"/>
        <end position="319"/>
    </location>
</feature>
<dbReference type="PROSITE" id="PS50929">
    <property type="entry name" value="ABC_TM1F"/>
    <property type="match status" value="1"/>
</dbReference>
<dbReference type="Gene3D" id="1.20.1560.10">
    <property type="entry name" value="ABC transporter type 1, transmembrane domain"/>
    <property type="match status" value="1"/>
</dbReference>
<dbReference type="InterPro" id="IPR039421">
    <property type="entry name" value="Type_1_exporter"/>
</dbReference>
<dbReference type="SUPFAM" id="SSF90123">
    <property type="entry name" value="ABC transporter transmembrane region"/>
    <property type="match status" value="1"/>
</dbReference>
<dbReference type="Gene3D" id="3.40.50.300">
    <property type="entry name" value="P-loop containing nucleotide triphosphate hydrolases"/>
    <property type="match status" value="1"/>
</dbReference>
<evidence type="ECO:0000256" key="6">
    <source>
        <dbReference type="ARBA" id="ARBA00023136"/>
    </source>
</evidence>
<dbReference type="InterPro" id="IPR036640">
    <property type="entry name" value="ABC1_TM_sf"/>
</dbReference>
<evidence type="ECO:0000313" key="11">
    <source>
        <dbReference type="Proteomes" id="UP001549099"/>
    </source>
</evidence>
<evidence type="ECO:0000259" key="8">
    <source>
        <dbReference type="PROSITE" id="PS50893"/>
    </source>
</evidence>
<dbReference type="CDD" id="cd03254">
    <property type="entry name" value="ABCC_Glucan_exporter_like"/>
    <property type="match status" value="1"/>
</dbReference>
<evidence type="ECO:0000313" key="10">
    <source>
        <dbReference type="EMBL" id="MET3574843.1"/>
    </source>
</evidence>
<feature type="transmembrane region" description="Helical" evidence="7">
    <location>
        <begin position="147"/>
        <end position="169"/>
    </location>
</feature>
<organism evidence="10 11">
    <name type="scientific">Bhargavaea ullalensis</name>
    <dbReference type="NCBI Taxonomy" id="1265685"/>
    <lineage>
        <taxon>Bacteria</taxon>
        <taxon>Bacillati</taxon>
        <taxon>Bacillota</taxon>
        <taxon>Bacilli</taxon>
        <taxon>Bacillales</taxon>
        <taxon>Caryophanaceae</taxon>
        <taxon>Bhargavaea</taxon>
    </lineage>
</organism>
<dbReference type="CDD" id="cd18544">
    <property type="entry name" value="ABC_6TM_TmrA_like"/>
    <property type="match status" value="1"/>
</dbReference>
<dbReference type="InterPro" id="IPR027417">
    <property type="entry name" value="P-loop_NTPase"/>
</dbReference>
<keyword evidence="11" id="KW-1185">Reference proteome</keyword>
<dbReference type="EMBL" id="JBEPLW010000002">
    <property type="protein sequence ID" value="MET3574843.1"/>
    <property type="molecule type" value="Genomic_DNA"/>
</dbReference>
<sequence length="597" mass="67050">MNKNEQQPALGNREQWQVLKRLTGYIRPHAKTAVFALVLLGLMVLGDVLGPVLIKIFIDDYLTPGTFPAGPLGMLAAAYLLILVLNTVFGYIQLLKFQEIALNIVRQIRIDVFSKVQRLGMRFFDRTPAGGIVSRVTNDTEAILEMFVDVLVGFLQSGFLIVGVYIAMFVLNVRLALITLLLLPLIFVIMAIYRKYSSVFYQDLRERLSQLNGKIAESLNGMGMVQAFRQEKRLRKEFGDINEKHYDAGMRNIRLDGLLLRPAVDLVYALGLILLLSYFGITSFNSPVEIGVIYAFVTYLDRFFEPINQVMQRLSIFQQAIVAAHRVFKLMDDEELEPAQPADGGAKIGDGKIEFKDVSFAYDGENDVLKHITFTANPGETVALVGHTGSGKSSIINLLMRFYEFSRGEILIDGKPIREYPQSELRQKMGLVLQDPFLFYGDIESNIRLFNESVTPADVRAAAEFFQADPFIRRLPDGYRQKVTERGTTFSGGQRQLVAFARTMAADPKILVLDEATANIDTETEAAIQEGLSRMRKGRTTIAIAHRLSTIQDAELILVLHQGEIVERGTHRELLAQKGLYYNMYRLQNGILGNEAG</sequence>
<dbReference type="InterPro" id="IPR003439">
    <property type="entry name" value="ABC_transporter-like_ATP-bd"/>
</dbReference>
<evidence type="ECO:0000256" key="4">
    <source>
        <dbReference type="ARBA" id="ARBA00022840"/>
    </source>
</evidence>
<feature type="transmembrane region" description="Helical" evidence="7">
    <location>
        <begin position="70"/>
        <end position="92"/>
    </location>
</feature>
<dbReference type="Pfam" id="PF00664">
    <property type="entry name" value="ABC_membrane"/>
    <property type="match status" value="1"/>
</dbReference>
<evidence type="ECO:0000256" key="2">
    <source>
        <dbReference type="ARBA" id="ARBA00022692"/>
    </source>
</evidence>
<feature type="transmembrane region" description="Helical" evidence="7">
    <location>
        <begin position="175"/>
        <end position="193"/>
    </location>
</feature>
<dbReference type="InterPro" id="IPR011527">
    <property type="entry name" value="ABC1_TM_dom"/>
</dbReference>
<evidence type="ECO:0000259" key="9">
    <source>
        <dbReference type="PROSITE" id="PS50929"/>
    </source>
</evidence>
<keyword evidence="3" id="KW-0547">Nucleotide-binding</keyword>
<keyword evidence="2 7" id="KW-0812">Transmembrane</keyword>
<accession>A0ABV2G986</accession>
<dbReference type="GO" id="GO:0005524">
    <property type="term" value="F:ATP binding"/>
    <property type="evidence" value="ECO:0007669"/>
    <property type="project" value="UniProtKB-KW"/>
</dbReference>
<dbReference type="InterPro" id="IPR017871">
    <property type="entry name" value="ABC_transporter-like_CS"/>
</dbReference>
<feature type="transmembrane region" description="Helical" evidence="7">
    <location>
        <begin position="34"/>
        <end position="58"/>
    </location>
</feature>
<reference evidence="10 11" key="1">
    <citation type="submission" date="2024-06" db="EMBL/GenBank/DDBJ databases">
        <title>Genomic Encyclopedia of Type Strains, Phase IV (KMG-IV): sequencing the most valuable type-strain genomes for metagenomic binning, comparative biology and taxonomic classification.</title>
        <authorList>
            <person name="Goeker M."/>
        </authorList>
    </citation>
    <scope>NUCLEOTIDE SEQUENCE [LARGE SCALE GENOMIC DNA]</scope>
    <source>
        <strain evidence="10 11">DSM 26128</strain>
    </source>
</reference>